<keyword evidence="5" id="KW-1185">Reference proteome</keyword>
<reference evidence="4" key="1">
    <citation type="journal article" date="2014" name="Int. J. Syst. Evol. Microbiol.">
        <title>Complete genome sequence of Corynebacterium casei LMG S-19264T (=DSM 44701T), isolated from a smear-ripened cheese.</title>
        <authorList>
            <consortium name="US DOE Joint Genome Institute (JGI-PGF)"/>
            <person name="Walter F."/>
            <person name="Albersmeier A."/>
            <person name="Kalinowski J."/>
            <person name="Ruckert C."/>
        </authorList>
    </citation>
    <scope>NUCLEOTIDE SEQUENCE</scope>
    <source>
        <strain evidence="4">CGMCC 4.7306</strain>
    </source>
</reference>
<dbReference type="InterPro" id="IPR004104">
    <property type="entry name" value="Gfo/Idh/MocA-like_OxRdtase_C"/>
</dbReference>
<name>A0A917SG66_9ACTN</name>
<dbReference type="GO" id="GO:0000166">
    <property type="term" value="F:nucleotide binding"/>
    <property type="evidence" value="ECO:0007669"/>
    <property type="project" value="InterPro"/>
</dbReference>
<evidence type="ECO:0000256" key="1">
    <source>
        <dbReference type="ARBA" id="ARBA00010928"/>
    </source>
</evidence>
<feature type="domain" description="Gfo/Idh/MocA-like oxidoreductase C-terminal" evidence="3">
    <location>
        <begin position="175"/>
        <end position="334"/>
    </location>
</feature>
<dbReference type="AlphaFoldDB" id="A0A917SG66"/>
<dbReference type="Gene3D" id="3.40.50.720">
    <property type="entry name" value="NAD(P)-binding Rossmann-like Domain"/>
    <property type="match status" value="1"/>
</dbReference>
<reference evidence="4" key="2">
    <citation type="submission" date="2020-09" db="EMBL/GenBank/DDBJ databases">
        <authorList>
            <person name="Sun Q."/>
            <person name="Zhou Y."/>
        </authorList>
    </citation>
    <scope>NUCLEOTIDE SEQUENCE</scope>
    <source>
        <strain evidence="4">CGMCC 4.7306</strain>
    </source>
</reference>
<evidence type="ECO:0008006" key="6">
    <source>
        <dbReference type="Google" id="ProtNLM"/>
    </source>
</evidence>
<dbReference type="InterPro" id="IPR036291">
    <property type="entry name" value="NAD(P)-bd_dom_sf"/>
</dbReference>
<feature type="domain" description="Gfo/Idh/MocA-like oxidoreductase N-terminal" evidence="2">
    <location>
        <begin position="13"/>
        <end position="130"/>
    </location>
</feature>
<dbReference type="SUPFAM" id="SSF55347">
    <property type="entry name" value="Glyceraldehyde-3-phosphate dehydrogenase-like, C-terminal domain"/>
    <property type="match status" value="1"/>
</dbReference>
<evidence type="ECO:0000259" key="3">
    <source>
        <dbReference type="Pfam" id="PF02894"/>
    </source>
</evidence>
<organism evidence="4 5">
    <name type="scientific">Microlunatus endophyticus</name>
    <dbReference type="NCBI Taxonomy" id="1716077"/>
    <lineage>
        <taxon>Bacteria</taxon>
        <taxon>Bacillati</taxon>
        <taxon>Actinomycetota</taxon>
        <taxon>Actinomycetes</taxon>
        <taxon>Propionibacteriales</taxon>
        <taxon>Propionibacteriaceae</taxon>
        <taxon>Microlunatus</taxon>
    </lineage>
</organism>
<comment type="similarity">
    <text evidence="1">Belongs to the Gfo/Idh/MocA family.</text>
</comment>
<accession>A0A917SG66</accession>
<dbReference type="Proteomes" id="UP000613840">
    <property type="component" value="Unassembled WGS sequence"/>
</dbReference>
<proteinExistence type="inferred from homology"/>
<dbReference type="Gene3D" id="3.30.360.10">
    <property type="entry name" value="Dihydrodipicolinate Reductase, domain 2"/>
    <property type="match status" value="1"/>
</dbReference>
<evidence type="ECO:0000259" key="2">
    <source>
        <dbReference type="Pfam" id="PF01408"/>
    </source>
</evidence>
<protein>
    <recommendedName>
        <fullName evidence="6">Myo-inositol 2-dehydrogenase / D-chiro-inositol 1-dehydrogenase</fullName>
    </recommendedName>
</protein>
<dbReference type="PANTHER" id="PTHR43708">
    <property type="entry name" value="CONSERVED EXPRESSED OXIDOREDUCTASE (EUROFUNG)"/>
    <property type="match status" value="1"/>
</dbReference>
<sequence length="343" mass="37418">MIKTAAGADQQALRVAVVGPGGWGRQHTRVFAGRPDTTLCAVVGRDQARTDAEASRLGVPGYIDIEQMLAEQHPDLVTVSLPNEDHFRPTLQLLHHGIPLLVEKPLVFDLDEADVLLAEAARSNTFFAVDFNHRYAEPVIRTRAAIMDGSLGQPVFTTWRFGGEANKGSSPHKNIIETQCHAFDLLEHLLGPIDSIAAQMTDMTYGAWSTIALSLSFAGGAVGTLLGSYDSSYAYQDTHVLEVNGTLGRALIHDTVQRYSFQRAGDETATTWRPGYFNDAGRCFHHTFDAYVEDMLTALRAGRPPQVPASAGRRALLLAQRAIESHESGRRVSVEPDGYAPLI</sequence>
<dbReference type="InterPro" id="IPR051317">
    <property type="entry name" value="Gfo/Idh/MocA_oxidoreduct"/>
</dbReference>
<dbReference type="RefSeq" id="WP_229670358.1">
    <property type="nucleotide sequence ID" value="NZ_BMMZ01000012.1"/>
</dbReference>
<dbReference type="Pfam" id="PF01408">
    <property type="entry name" value="GFO_IDH_MocA"/>
    <property type="match status" value="1"/>
</dbReference>
<dbReference type="InterPro" id="IPR000683">
    <property type="entry name" value="Gfo/Idh/MocA-like_OxRdtase_N"/>
</dbReference>
<evidence type="ECO:0000313" key="5">
    <source>
        <dbReference type="Proteomes" id="UP000613840"/>
    </source>
</evidence>
<dbReference type="EMBL" id="BMMZ01000012">
    <property type="protein sequence ID" value="GGL76830.1"/>
    <property type="molecule type" value="Genomic_DNA"/>
</dbReference>
<comment type="caution">
    <text evidence="4">The sequence shown here is derived from an EMBL/GenBank/DDBJ whole genome shotgun (WGS) entry which is preliminary data.</text>
</comment>
<dbReference type="Pfam" id="PF02894">
    <property type="entry name" value="GFO_IDH_MocA_C"/>
    <property type="match status" value="1"/>
</dbReference>
<evidence type="ECO:0000313" key="4">
    <source>
        <dbReference type="EMBL" id="GGL76830.1"/>
    </source>
</evidence>
<gene>
    <name evidence="4" type="ORF">GCM10011575_38720</name>
</gene>
<dbReference type="SUPFAM" id="SSF51735">
    <property type="entry name" value="NAD(P)-binding Rossmann-fold domains"/>
    <property type="match status" value="1"/>
</dbReference>
<dbReference type="PANTHER" id="PTHR43708:SF8">
    <property type="entry name" value="OXIDOREDUCTASE"/>
    <property type="match status" value="1"/>
</dbReference>